<keyword evidence="13 14" id="KW-0342">GTP-binding</keyword>
<reference evidence="18" key="1">
    <citation type="submission" date="2018-03" db="EMBL/GenBank/DDBJ databases">
        <title>Genomic analysis of the strain SH-1 isolated from shrimp intestine.</title>
        <authorList>
            <person name="Kim Y.-S."/>
            <person name="Kim S.-E."/>
            <person name="Kim K.-H."/>
        </authorList>
    </citation>
    <scope>NUCLEOTIDE SEQUENCE [LARGE SCALE GENOMIC DNA]</scope>
    <source>
        <strain evidence="18">SH-1</strain>
    </source>
</reference>
<dbReference type="Proteomes" id="UP000237655">
    <property type="component" value="Chromosome"/>
</dbReference>
<feature type="binding site" evidence="16">
    <location>
        <position position="84"/>
    </location>
    <ligand>
        <name>GTP</name>
        <dbReference type="ChEBI" id="CHEBI:37565"/>
    </ligand>
</feature>
<evidence type="ECO:0000256" key="10">
    <source>
        <dbReference type="ARBA" id="ARBA00022741"/>
    </source>
</evidence>
<evidence type="ECO:0000313" key="18">
    <source>
        <dbReference type="Proteomes" id="UP000237655"/>
    </source>
</evidence>
<dbReference type="GO" id="GO:0043752">
    <property type="term" value="F:adenosylcobinamide kinase activity"/>
    <property type="evidence" value="ECO:0007669"/>
    <property type="project" value="UniProtKB-EC"/>
</dbReference>
<dbReference type="Gene3D" id="3.40.50.300">
    <property type="entry name" value="P-loop containing nucleotide triphosphate hydrolases"/>
    <property type="match status" value="1"/>
</dbReference>
<dbReference type="GO" id="GO:0005524">
    <property type="term" value="F:ATP binding"/>
    <property type="evidence" value="ECO:0007669"/>
    <property type="project" value="UniProtKB-UniRule"/>
</dbReference>
<evidence type="ECO:0000256" key="5">
    <source>
        <dbReference type="ARBA" id="ARBA00004692"/>
    </source>
</evidence>
<dbReference type="EMBL" id="CP027665">
    <property type="protein sequence ID" value="AVO37638.1"/>
    <property type="molecule type" value="Genomic_DNA"/>
</dbReference>
<dbReference type="RefSeq" id="WP_106471956.1">
    <property type="nucleotide sequence ID" value="NZ_CP027665.1"/>
</dbReference>
<comment type="catalytic activity">
    <reaction evidence="2 14">
        <text>adenosylcob(III)inamide phosphate + GTP + H(+) = adenosylcob(III)inamide-GDP + diphosphate</text>
        <dbReference type="Rhea" id="RHEA:22712"/>
        <dbReference type="ChEBI" id="CHEBI:15378"/>
        <dbReference type="ChEBI" id="CHEBI:33019"/>
        <dbReference type="ChEBI" id="CHEBI:37565"/>
        <dbReference type="ChEBI" id="CHEBI:58502"/>
        <dbReference type="ChEBI" id="CHEBI:60487"/>
        <dbReference type="EC" id="2.7.7.62"/>
    </reaction>
</comment>
<comment type="catalytic activity">
    <reaction evidence="1 14">
        <text>adenosylcob(III)inamide + ATP = adenosylcob(III)inamide phosphate + ADP + H(+)</text>
        <dbReference type="Rhea" id="RHEA:15769"/>
        <dbReference type="ChEBI" id="CHEBI:2480"/>
        <dbReference type="ChEBI" id="CHEBI:15378"/>
        <dbReference type="ChEBI" id="CHEBI:30616"/>
        <dbReference type="ChEBI" id="CHEBI:58502"/>
        <dbReference type="ChEBI" id="CHEBI:456216"/>
        <dbReference type="EC" id="2.7.1.156"/>
    </reaction>
</comment>
<dbReference type="InterPro" id="IPR027417">
    <property type="entry name" value="P-loop_NTPase"/>
</dbReference>
<evidence type="ECO:0000256" key="1">
    <source>
        <dbReference type="ARBA" id="ARBA00000312"/>
    </source>
</evidence>
<dbReference type="EC" id="2.7.1.156" evidence="14"/>
<keyword evidence="12 14" id="KW-0067">ATP-binding</keyword>
<comment type="function">
    <text evidence="4 14">Catalyzes ATP-dependent phosphorylation of adenosylcobinamide and addition of GMP to adenosylcobinamide phosphate.</text>
</comment>
<dbReference type="KEGG" id="thas:C6Y53_07925"/>
<evidence type="ECO:0000256" key="3">
    <source>
        <dbReference type="ARBA" id="ARBA00001522"/>
    </source>
</evidence>
<accession>A0A2S0MP45</accession>
<evidence type="ECO:0000256" key="6">
    <source>
        <dbReference type="ARBA" id="ARBA00005159"/>
    </source>
</evidence>
<comment type="similarity">
    <text evidence="7 14">Belongs to the CobU/CobP family.</text>
</comment>
<sequence>MHPRLTLVIGGAAAGKSVHAERMVATSGLAPVYIATAQALDDEMRAKIGIHIARRGPDWITHECPLDPAPVLAAMTPAQMGLFDCATLWLSNMLLADCDLDRAQAALLDAMRACRAPLVVVSNEVGLGIVPDNALARRFREAQGRLNIELAAQADRVVQVVAGLPMALKGGDR</sequence>
<dbReference type="AlphaFoldDB" id="A0A2S0MP45"/>
<feature type="active site" description="GMP-histidine intermediate" evidence="15">
    <location>
        <position position="51"/>
    </location>
</feature>
<evidence type="ECO:0000256" key="4">
    <source>
        <dbReference type="ARBA" id="ARBA00003889"/>
    </source>
</evidence>
<dbReference type="InterPro" id="IPR003203">
    <property type="entry name" value="CobU/CobP"/>
</dbReference>
<comment type="pathway">
    <text evidence="5 14">Cofactor biosynthesis; adenosylcobalamin biosynthesis; adenosylcobalamin from cob(II)yrinate a,c-diamide: step 6/7.</text>
</comment>
<dbReference type="NCBIfam" id="NF004469">
    <property type="entry name" value="PRK05800.1"/>
    <property type="match status" value="1"/>
</dbReference>
<comment type="catalytic activity">
    <reaction evidence="3">
        <text>adenosylcob(III)inamide + GTP = adenosylcob(III)inamide phosphate + GDP + H(+)</text>
        <dbReference type="Rhea" id="RHEA:15765"/>
        <dbReference type="ChEBI" id="CHEBI:2480"/>
        <dbReference type="ChEBI" id="CHEBI:15378"/>
        <dbReference type="ChEBI" id="CHEBI:37565"/>
        <dbReference type="ChEBI" id="CHEBI:58189"/>
        <dbReference type="ChEBI" id="CHEBI:58502"/>
        <dbReference type="EC" id="2.7.1.156"/>
    </reaction>
</comment>
<protein>
    <recommendedName>
        <fullName evidence="14">Bifunctional adenosylcobalamin biosynthesis protein</fullName>
        <ecNumber evidence="14">2.7.1.156</ecNumber>
        <ecNumber evidence="14">2.7.7.62</ecNumber>
    </recommendedName>
</protein>
<dbReference type="GO" id="GO:0009236">
    <property type="term" value="P:cobalamin biosynthetic process"/>
    <property type="evidence" value="ECO:0007669"/>
    <property type="project" value="UniProtKB-UniRule"/>
</dbReference>
<keyword evidence="18" id="KW-1185">Reference proteome</keyword>
<dbReference type="SUPFAM" id="SSF52540">
    <property type="entry name" value="P-loop containing nucleoside triphosphate hydrolases"/>
    <property type="match status" value="1"/>
</dbReference>
<dbReference type="GO" id="GO:0005525">
    <property type="term" value="F:GTP binding"/>
    <property type="evidence" value="ECO:0007669"/>
    <property type="project" value="UniProtKB-UniRule"/>
</dbReference>
<evidence type="ECO:0000256" key="16">
    <source>
        <dbReference type="PIRSR" id="PIRSR006135-2"/>
    </source>
</evidence>
<dbReference type="EC" id="2.7.7.62" evidence="14"/>
<dbReference type="PANTHER" id="PTHR34848:SF1">
    <property type="entry name" value="BIFUNCTIONAL ADENOSYLCOBALAMIN BIOSYNTHESIS PROTEIN COBU"/>
    <property type="match status" value="1"/>
</dbReference>
<organism evidence="17 18">
    <name type="scientific">Pukyongiella litopenaei</name>
    <dbReference type="NCBI Taxonomy" id="2605946"/>
    <lineage>
        <taxon>Bacteria</taxon>
        <taxon>Pseudomonadati</taxon>
        <taxon>Pseudomonadota</taxon>
        <taxon>Alphaproteobacteria</taxon>
        <taxon>Rhodobacterales</taxon>
        <taxon>Paracoccaceae</taxon>
        <taxon>Pukyongiella</taxon>
    </lineage>
</organism>
<feature type="binding site" evidence="16">
    <location>
        <begin position="35"/>
        <end position="37"/>
    </location>
    <ligand>
        <name>GTP</name>
        <dbReference type="ChEBI" id="CHEBI:37565"/>
    </ligand>
</feature>
<dbReference type="UniPathway" id="UPA00148">
    <property type="reaction ID" value="UER00236"/>
</dbReference>
<dbReference type="GO" id="GO:0008820">
    <property type="term" value="F:cobinamide phosphate guanylyltransferase activity"/>
    <property type="evidence" value="ECO:0007669"/>
    <property type="project" value="UniProtKB-UniRule"/>
</dbReference>
<evidence type="ECO:0000256" key="8">
    <source>
        <dbReference type="ARBA" id="ARBA00022573"/>
    </source>
</evidence>
<evidence type="ECO:0000256" key="11">
    <source>
        <dbReference type="ARBA" id="ARBA00022777"/>
    </source>
</evidence>
<keyword evidence="9 14" id="KW-0808">Transferase</keyword>
<dbReference type="Pfam" id="PF02283">
    <property type="entry name" value="CobU"/>
    <property type="match status" value="1"/>
</dbReference>
<gene>
    <name evidence="17" type="primary">cobU</name>
    <name evidence="17" type="ORF">C6Y53_07925</name>
</gene>
<proteinExistence type="inferred from homology"/>
<evidence type="ECO:0000256" key="13">
    <source>
        <dbReference type="ARBA" id="ARBA00023134"/>
    </source>
</evidence>
<comment type="pathway">
    <text evidence="6 14">Cofactor biosynthesis; adenosylcobalamin biosynthesis; adenosylcobalamin from cob(II)yrinate a,c-diamide: step 5/7.</text>
</comment>
<dbReference type="CDD" id="cd00544">
    <property type="entry name" value="CobU"/>
    <property type="match status" value="1"/>
</dbReference>
<evidence type="ECO:0000313" key="17">
    <source>
        <dbReference type="EMBL" id="AVO37638.1"/>
    </source>
</evidence>
<keyword evidence="8 14" id="KW-0169">Cobalamin biosynthesis</keyword>
<evidence type="ECO:0000256" key="2">
    <source>
        <dbReference type="ARBA" id="ARBA00000711"/>
    </source>
</evidence>
<evidence type="ECO:0000256" key="15">
    <source>
        <dbReference type="PIRSR" id="PIRSR006135-1"/>
    </source>
</evidence>
<feature type="binding site" evidence="16">
    <location>
        <begin position="10"/>
        <end position="17"/>
    </location>
    <ligand>
        <name>GTP</name>
        <dbReference type="ChEBI" id="CHEBI:37565"/>
    </ligand>
</feature>
<evidence type="ECO:0000256" key="7">
    <source>
        <dbReference type="ARBA" id="ARBA00007490"/>
    </source>
</evidence>
<keyword evidence="17" id="KW-0548">Nucleotidyltransferase</keyword>
<evidence type="ECO:0000256" key="12">
    <source>
        <dbReference type="ARBA" id="ARBA00022840"/>
    </source>
</evidence>
<keyword evidence="11 14" id="KW-0418">Kinase</keyword>
<evidence type="ECO:0000256" key="9">
    <source>
        <dbReference type="ARBA" id="ARBA00022679"/>
    </source>
</evidence>
<feature type="binding site" evidence="16">
    <location>
        <position position="63"/>
    </location>
    <ligand>
        <name>GTP</name>
        <dbReference type="ChEBI" id="CHEBI:37565"/>
    </ligand>
</feature>
<keyword evidence="10 14" id="KW-0547">Nucleotide-binding</keyword>
<name>A0A2S0MP45_9RHOB</name>
<dbReference type="PIRSF" id="PIRSF006135">
    <property type="entry name" value="CobU"/>
    <property type="match status" value="1"/>
</dbReference>
<evidence type="ECO:0000256" key="14">
    <source>
        <dbReference type="PIRNR" id="PIRNR006135"/>
    </source>
</evidence>
<dbReference type="PANTHER" id="PTHR34848">
    <property type="match status" value="1"/>
</dbReference>